<reference evidence="2" key="1">
    <citation type="journal article" date="2023" name="IScience">
        <title>Live-bearing cockroach genome reveals convergent evolutionary mechanisms linked to viviparity in insects and beyond.</title>
        <authorList>
            <person name="Fouks B."/>
            <person name="Harrison M.C."/>
            <person name="Mikhailova A.A."/>
            <person name="Marchal E."/>
            <person name="English S."/>
            <person name="Carruthers M."/>
            <person name="Jennings E.C."/>
            <person name="Chiamaka E.L."/>
            <person name="Frigard R.A."/>
            <person name="Pippel M."/>
            <person name="Attardo G.M."/>
            <person name="Benoit J.B."/>
            <person name="Bornberg-Bauer E."/>
            <person name="Tobe S.S."/>
        </authorList>
    </citation>
    <scope>NUCLEOTIDE SEQUENCE</scope>
    <source>
        <strain evidence="2">Stay&amp;Tobe</strain>
    </source>
</reference>
<keyword evidence="1" id="KW-0472">Membrane</keyword>
<accession>A0AAD7ZR58</accession>
<gene>
    <name evidence="2" type="ORF">L9F63_021307</name>
</gene>
<keyword evidence="1" id="KW-1133">Transmembrane helix</keyword>
<feature type="non-terminal residue" evidence="2">
    <location>
        <position position="213"/>
    </location>
</feature>
<feature type="transmembrane region" description="Helical" evidence="1">
    <location>
        <begin position="77"/>
        <end position="94"/>
    </location>
</feature>
<feature type="transmembrane region" description="Helical" evidence="1">
    <location>
        <begin position="106"/>
        <end position="134"/>
    </location>
</feature>
<comment type="caution">
    <text evidence="2">The sequence shown here is derived from an EMBL/GenBank/DDBJ whole genome shotgun (WGS) entry which is preliminary data.</text>
</comment>
<organism evidence="2 3">
    <name type="scientific">Diploptera punctata</name>
    <name type="common">Pacific beetle cockroach</name>
    <dbReference type="NCBI Taxonomy" id="6984"/>
    <lineage>
        <taxon>Eukaryota</taxon>
        <taxon>Metazoa</taxon>
        <taxon>Ecdysozoa</taxon>
        <taxon>Arthropoda</taxon>
        <taxon>Hexapoda</taxon>
        <taxon>Insecta</taxon>
        <taxon>Pterygota</taxon>
        <taxon>Neoptera</taxon>
        <taxon>Polyneoptera</taxon>
        <taxon>Dictyoptera</taxon>
        <taxon>Blattodea</taxon>
        <taxon>Blaberoidea</taxon>
        <taxon>Blaberidae</taxon>
        <taxon>Diplopterinae</taxon>
        <taxon>Diploptera</taxon>
    </lineage>
</organism>
<evidence type="ECO:0000256" key="1">
    <source>
        <dbReference type="SAM" id="Phobius"/>
    </source>
</evidence>
<evidence type="ECO:0000313" key="2">
    <source>
        <dbReference type="EMBL" id="KAJ9584348.1"/>
    </source>
</evidence>
<sequence>GSSEIAIVSFWQVLPSRILLLMNNSVQTSHETGNCADPSNSSSSIFDSELVVRFAVSKLHMMTHGQLSHKVNEISPIILYISISFHAVPTYITWHKIRDNSWCVHILHYILILQTSSVKSFAVFLMLHIGFLLLTKSIKYDDFSILVGIRYNGSLRKLIGNDLANHFIKSVVDICAFIFLHLTQIFTLISVLNDFNTALNAMSSTLQLNQFLR</sequence>
<keyword evidence="3" id="KW-1185">Reference proteome</keyword>
<evidence type="ECO:0000313" key="3">
    <source>
        <dbReference type="Proteomes" id="UP001233999"/>
    </source>
</evidence>
<dbReference type="EMBL" id="JASPKZ010007428">
    <property type="protein sequence ID" value="KAJ9584348.1"/>
    <property type="molecule type" value="Genomic_DNA"/>
</dbReference>
<feature type="non-terminal residue" evidence="2">
    <location>
        <position position="1"/>
    </location>
</feature>
<dbReference type="Proteomes" id="UP001233999">
    <property type="component" value="Unassembled WGS sequence"/>
</dbReference>
<feature type="transmembrane region" description="Helical" evidence="1">
    <location>
        <begin position="171"/>
        <end position="192"/>
    </location>
</feature>
<protein>
    <submittedName>
        <fullName evidence="2">Uncharacterized protein</fullName>
    </submittedName>
</protein>
<proteinExistence type="predicted"/>
<reference evidence="2" key="2">
    <citation type="submission" date="2023-05" db="EMBL/GenBank/DDBJ databases">
        <authorList>
            <person name="Fouks B."/>
        </authorList>
    </citation>
    <scope>NUCLEOTIDE SEQUENCE</scope>
    <source>
        <strain evidence="2">Stay&amp;Tobe</strain>
        <tissue evidence="2">Testes</tissue>
    </source>
</reference>
<keyword evidence="1" id="KW-0812">Transmembrane</keyword>
<name>A0AAD7ZR58_DIPPU</name>
<dbReference type="AlphaFoldDB" id="A0AAD7ZR58"/>